<protein>
    <submittedName>
        <fullName evidence="6">LLM class flavin-dependent oxidoreductase</fullName>
    </submittedName>
</protein>
<dbReference type="EMBL" id="VIFM01000051">
    <property type="protein sequence ID" value="TQF15111.1"/>
    <property type="molecule type" value="Genomic_DNA"/>
</dbReference>
<evidence type="ECO:0000256" key="1">
    <source>
        <dbReference type="ARBA" id="ARBA00022630"/>
    </source>
</evidence>
<dbReference type="AlphaFoldDB" id="A0A540X1H8"/>
<keyword evidence="1" id="KW-0285">Flavoprotein</keyword>
<evidence type="ECO:0000313" key="6">
    <source>
        <dbReference type="EMBL" id="TQF15111.1"/>
    </source>
</evidence>
<keyword evidence="3" id="KW-0560">Oxidoreductase</keyword>
<accession>A0A540X1H8</accession>
<proteinExistence type="predicted"/>
<organism evidence="6 7">
    <name type="scientific">Myxococcus llanfairpwllgwyngyllgogerychwyrndrobwllllantysiliogogogochensis</name>
    <dbReference type="NCBI Taxonomy" id="2590453"/>
    <lineage>
        <taxon>Bacteria</taxon>
        <taxon>Pseudomonadati</taxon>
        <taxon>Myxococcota</taxon>
        <taxon>Myxococcia</taxon>
        <taxon>Myxococcales</taxon>
        <taxon>Cystobacterineae</taxon>
        <taxon>Myxococcaceae</taxon>
        <taxon>Myxococcus</taxon>
    </lineage>
</organism>
<reference evidence="6 7" key="1">
    <citation type="submission" date="2019-06" db="EMBL/GenBank/DDBJ databases">
        <authorList>
            <person name="Livingstone P."/>
            <person name="Whitworth D."/>
        </authorList>
    </citation>
    <scope>NUCLEOTIDE SEQUENCE [LARGE SCALE GENOMIC DNA]</scope>
    <source>
        <strain evidence="6 7">AM401</strain>
    </source>
</reference>
<dbReference type="Gene3D" id="3.20.20.30">
    <property type="entry name" value="Luciferase-like domain"/>
    <property type="match status" value="1"/>
</dbReference>
<dbReference type="GO" id="GO:0008726">
    <property type="term" value="F:alkanesulfonate monooxygenase activity"/>
    <property type="evidence" value="ECO:0007669"/>
    <property type="project" value="TreeGrafter"/>
</dbReference>
<dbReference type="InterPro" id="IPR050172">
    <property type="entry name" value="SsuD_RutA_monooxygenase"/>
</dbReference>
<dbReference type="InterPro" id="IPR036661">
    <property type="entry name" value="Luciferase-like_sf"/>
</dbReference>
<sequence>MPIKVFTTCPRSAELGAFHGQAKRTFELTEHAGFTGTLIYTGNDVTVEPWFLAQELVRAHPKLSPLVAVNPIYMHPFTVARFISAIATLYHRRCYLNLVAGTSLRDLEALDEELSHDERYQRVREFAEVVVGLCSGTTPYSFGGDFYGVANLLLRPPLPPHLRPGLFVAGQSTGASETASRLRACGLGMLQPNLAVLPTGFRGVHLGLICRDTDEDAWRAARELYPADARGERMQRFSAQNTDAVWKGRMLRLADDKVKGVEGYWLEPFSRFQADCPLLVGGRERILGMLRHLLEQGIDHLVLELPAQEEDYMHTARALASLSGVSGFQHTTP</sequence>
<dbReference type="RefSeq" id="WP_141643215.1">
    <property type="nucleotide sequence ID" value="NZ_VIFM01000051.1"/>
</dbReference>
<gene>
    <name evidence="6" type="ORF">FJV41_15290</name>
</gene>
<keyword evidence="4" id="KW-0503">Monooxygenase</keyword>
<evidence type="ECO:0000256" key="3">
    <source>
        <dbReference type="ARBA" id="ARBA00023002"/>
    </source>
</evidence>
<dbReference type="OrthoDB" id="4505903at2"/>
<dbReference type="Pfam" id="PF00296">
    <property type="entry name" value="Bac_luciferase"/>
    <property type="match status" value="1"/>
</dbReference>
<evidence type="ECO:0000259" key="5">
    <source>
        <dbReference type="Pfam" id="PF00296"/>
    </source>
</evidence>
<keyword evidence="7" id="KW-1185">Reference proteome</keyword>
<dbReference type="PANTHER" id="PTHR42847">
    <property type="entry name" value="ALKANESULFONATE MONOOXYGENASE"/>
    <property type="match status" value="1"/>
</dbReference>
<comment type="caution">
    <text evidence="6">The sequence shown here is derived from an EMBL/GenBank/DDBJ whole genome shotgun (WGS) entry which is preliminary data.</text>
</comment>
<evidence type="ECO:0000256" key="2">
    <source>
        <dbReference type="ARBA" id="ARBA00022643"/>
    </source>
</evidence>
<dbReference type="SUPFAM" id="SSF51679">
    <property type="entry name" value="Bacterial luciferase-like"/>
    <property type="match status" value="1"/>
</dbReference>
<keyword evidence="2" id="KW-0288">FMN</keyword>
<dbReference type="GO" id="GO:0046306">
    <property type="term" value="P:alkanesulfonate catabolic process"/>
    <property type="evidence" value="ECO:0007669"/>
    <property type="project" value="TreeGrafter"/>
</dbReference>
<evidence type="ECO:0000313" key="7">
    <source>
        <dbReference type="Proteomes" id="UP000315369"/>
    </source>
</evidence>
<dbReference type="InterPro" id="IPR011251">
    <property type="entry name" value="Luciferase-like_dom"/>
</dbReference>
<dbReference type="Proteomes" id="UP000315369">
    <property type="component" value="Unassembled WGS sequence"/>
</dbReference>
<name>A0A540X1H8_9BACT</name>
<evidence type="ECO:0000256" key="4">
    <source>
        <dbReference type="ARBA" id="ARBA00023033"/>
    </source>
</evidence>
<dbReference type="PANTHER" id="PTHR42847:SF4">
    <property type="entry name" value="ALKANESULFONATE MONOOXYGENASE-RELATED"/>
    <property type="match status" value="1"/>
</dbReference>
<feature type="domain" description="Luciferase-like" evidence="5">
    <location>
        <begin position="20"/>
        <end position="180"/>
    </location>
</feature>